<dbReference type="InterPro" id="IPR036291">
    <property type="entry name" value="NAD(P)-bd_dom_sf"/>
</dbReference>
<evidence type="ECO:0000256" key="3">
    <source>
        <dbReference type="ARBA" id="ARBA00006753"/>
    </source>
</evidence>
<keyword evidence="13" id="KW-1185">Reference proteome</keyword>
<dbReference type="PANTHER" id="PTHR43331:SF1">
    <property type="entry name" value="HOMOSERINE DEHYDROGENASE"/>
    <property type="match status" value="1"/>
</dbReference>
<reference evidence="12 13" key="1">
    <citation type="submission" date="2018-01" db="EMBL/GenBank/DDBJ databases">
        <authorList>
            <person name="Gaut B.S."/>
            <person name="Morton B.R."/>
            <person name="Clegg M.T."/>
            <person name="Duvall M.R."/>
        </authorList>
    </citation>
    <scope>NUCLEOTIDE SEQUENCE [LARGE SCALE GENOMIC DNA]</scope>
    <source>
        <strain evidence="12 13">HR-AV</strain>
    </source>
</reference>
<gene>
    <name evidence="12" type="ORF">C3K47_12605</name>
</gene>
<evidence type="ECO:0000256" key="2">
    <source>
        <dbReference type="ARBA" id="ARBA00005062"/>
    </source>
</evidence>
<feature type="domain" description="Homoserine dehydrogenase catalytic" evidence="10">
    <location>
        <begin position="129"/>
        <end position="306"/>
    </location>
</feature>
<keyword evidence="6" id="KW-0028">Amino-acid biosynthesis</keyword>
<dbReference type="EC" id="1.1.1.3" evidence="4"/>
<dbReference type="Gene3D" id="3.30.360.10">
    <property type="entry name" value="Dihydrodipicolinate Reductase, domain 2"/>
    <property type="match status" value="1"/>
</dbReference>
<evidence type="ECO:0000259" key="11">
    <source>
        <dbReference type="Pfam" id="PF03447"/>
    </source>
</evidence>
<dbReference type="Proteomes" id="UP000236893">
    <property type="component" value="Unassembled WGS sequence"/>
</dbReference>
<dbReference type="PANTHER" id="PTHR43331">
    <property type="entry name" value="HOMOSERINE DEHYDROGENASE"/>
    <property type="match status" value="1"/>
</dbReference>
<dbReference type="Gene3D" id="3.40.50.720">
    <property type="entry name" value="NAD(P)-binding Rossmann-like Domain"/>
    <property type="match status" value="1"/>
</dbReference>
<sequence>MSKKIKLGLFGFGCVGQGLYNVLNQTEGIKAEILKICIKNADKKRALPAEYFTVEKNEILFNDDINVVVEMIDDAEAAFEIVKTALQNGKAVVTANKKMIADHFVELYELQQQYNVPLLYEASACASIPIIRNLEEYYDNDLLGAVEGIFNGSTNYILTKIFKDNIDFATALKQAQDIGFAETDPTLDVEAYDPKYKLCIILAHTFGLFVKPEEVFNYGIQNLSTFDIQYANEKGYKIKLVAFCRKVDNKIVAGVLPRFIKPENKLYNIENEYNGILVESAFTESQFFAGKGAGSNPTGSAVLSDISALTYNYKYEYKKHNRGAKVELTDNFSVDLYVRYSTANPIDTKLFSKIKESYANTDSAYVVGTINFSDLRKSDLLKRKDINLIVAADSKFEAIQNNVASSKEAVEIC</sequence>
<evidence type="ECO:0000313" key="12">
    <source>
        <dbReference type="EMBL" id="POY36034.1"/>
    </source>
</evidence>
<evidence type="ECO:0000256" key="8">
    <source>
        <dbReference type="ARBA" id="ARBA00023002"/>
    </source>
</evidence>
<evidence type="ECO:0000256" key="1">
    <source>
        <dbReference type="ARBA" id="ARBA00005056"/>
    </source>
</evidence>
<dbReference type="UniPathway" id="UPA00051">
    <property type="reaction ID" value="UER00465"/>
</dbReference>
<evidence type="ECO:0000256" key="4">
    <source>
        <dbReference type="ARBA" id="ARBA00013213"/>
    </source>
</evidence>
<comment type="pathway">
    <text evidence="1">Amino-acid biosynthesis; L-threonine biosynthesis; L-threonine from L-aspartate: step 3/5.</text>
</comment>
<keyword evidence="7" id="KW-0791">Threonine biosynthesis</keyword>
<dbReference type="OrthoDB" id="9808167at2"/>
<comment type="caution">
    <text evidence="12">The sequence shown here is derived from an EMBL/GenBank/DDBJ whole genome shotgun (WGS) entry which is preliminary data.</text>
</comment>
<dbReference type="GO" id="GO:0004412">
    <property type="term" value="F:homoserine dehydrogenase activity"/>
    <property type="evidence" value="ECO:0007669"/>
    <property type="project" value="UniProtKB-EC"/>
</dbReference>
<dbReference type="GO" id="GO:0009088">
    <property type="term" value="P:threonine biosynthetic process"/>
    <property type="evidence" value="ECO:0007669"/>
    <property type="project" value="UniProtKB-UniPathway"/>
</dbReference>
<protein>
    <recommendedName>
        <fullName evidence="5">Homoserine dehydrogenase</fullName>
        <ecNumber evidence="4">1.1.1.3</ecNumber>
    </recommendedName>
</protein>
<dbReference type="RefSeq" id="WP_103789497.1">
    <property type="nucleotide sequence ID" value="NZ_PQVF01000008.1"/>
</dbReference>
<comment type="pathway">
    <text evidence="2">Amino-acid biosynthesis; L-methionine biosynthesis via de novo pathway; L-homoserine from L-aspartate: step 3/3.</text>
</comment>
<evidence type="ECO:0000313" key="13">
    <source>
        <dbReference type="Proteomes" id="UP000236893"/>
    </source>
</evidence>
<dbReference type="NCBIfam" id="NF004976">
    <property type="entry name" value="PRK06349.1"/>
    <property type="match status" value="1"/>
</dbReference>
<dbReference type="InterPro" id="IPR005106">
    <property type="entry name" value="Asp/hSer_DH_NAD-bd"/>
</dbReference>
<dbReference type="InterPro" id="IPR001342">
    <property type="entry name" value="HDH_cat"/>
</dbReference>
<feature type="domain" description="Aspartate/homoserine dehydrogenase NAD-binding" evidence="11">
    <location>
        <begin position="11"/>
        <end position="121"/>
    </location>
</feature>
<dbReference type="EMBL" id="PQVF01000008">
    <property type="protein sequence ID" value="POY36034.1"/>
    <property type="molecule type" value="Genomic_DNA"/>
</dbReference>
<dbReference type="Gene3D" id="3.30.70.260">
    <property type="match status" value="1"/>
</dbReference>
<accession>A0A2S5A0H8</accession>
<dbReference type="FunFam" id="3.30.360.10:FF:000005">
    <property type="entry name" value="Homoserine dehydrogenase"/>
    <property type="match status" value="1"/>
</dbReference>
<evidence type="ECO:0000256" key="7">
    <source>
        <dbReference type="ARBA" id="ARBA00022697"/>
    </source>
</evidence>
<dbReference type="SUPFAM" id="SSF51735">
    <property type="entry name" value="NAD(P)-binding Rossmann-fold domains"/>
    <property type="match status" value="1"/>
</dbReference>
<dbReference type="Pfam" id="PF00742">
    <property type="entry name" value="Homoserine_dh"/>
    <property type="match status" value="1"/>
</dbReference>
<organism evidence="12 13">
    <name type="scientific">Solitalea longa</name>
    <dbReference type="NCBI Taxonomy" id="2079460"/>
    <lineage>
        <taxon>Bacteria</taxon>
        <taxon>Pseudomonadati</taxon>
        <taxon>Bacteroidota</taxon>
        <taxon>Sphingobacteriia</taxon>
        <taxon>Sphingobacteriales</taxon>
        <taxon>Sphingobacteriaceae</taxon>
        <taxon>Solitalea</taxon>
    </lineage>
</organism>
<evidence type="ECO:0000256" key="5">
    <source>
        <dbReference type="ARBA" id="ARBA00013376"/>
    </source>
</evidence>
<dbReference type="SUPFAM" id="SSF55347">
    <property type="entry name" value="Glyceraldehyde-3-phosphate dehydrogenase-like, C-terminal domain"/>
    <property type="match status" value="1"/>
</dbReference>
<keyword evidence="9" id="KW-0486">Methionine biosynthesis</keyword>
<evidence type="ECO:0000256" key="6">
    <source>
        <dbReference type="ARBA" id="ARBA00022605"/>
    </source>
</evidence>
<keyword evidence="8" id="KW-0560">Oxidoreductase</keyword>
<dbReference type="Pfam" id="PF03447">
    <property type="entry name" value="NAD_binding_3"/>
    <property type="match status" value="1"/>
</dbReference>
<evidence type="ECO:0000259" key="10">
    <source>
        <dbReference type="Pfam" id="PF00742"/>
    </source>
</evidence>
<dbReference type="GO" id="GO:0050661">
    <property type="term" value="F:NADP binding"/>
    <property type="evidence" value="ECO:0007669"/>
    <property type="project" value="InterPro"/>
</dbReference>
<dbReference type="AlphaFoldDB" id="A0A2S5A0H8"/>
<comment type="similarity">
    <text evidence="3">Belongs to the homoserine dehydrogenase family.</text>
</comment>
<name>A0A2S5A0H8_9SPHI</name>
<evidence type="ECO:0000256" key="9">
    <source>
        <dbReference type="ARBA" id="ARBA00023167"/>
    </source>
</evidence>
<dbReference type="UniPathway" id="UPA00050">
    <property type="reaction ID" value="UER00063"/>
</dbReference>
<dbReference type="GO" id="GO:0009086">
    <property type="term" value="P:methionine biosynthetic process"/>
    <property type="evidence" value="ECO:0007669"/>
    <property type="project" value="UniProtKB-KW"/>
</dbReference>
<proteinExistence type="inferred from homology"/>